<evidence type="ECO:0000259" key="5">
    <source>
        <dbReference type="PROSITE" id="PS50926"/>
    </source>
</evidence>
<keyword evidence="1 4" id="KW-0489">Methyltransferase</keyword>
<evidence type="ECO:0000256" key="4">
    <source>
        <dbReference type="PROSITE-ProRule" id="PRU01024"/>
    </source>
</evidence>
<keyword evidence="3 4" id="KW-0949">S-adenosyl-L-methionine</keyword>
<dbReference type="PANTHER" id="PTHR11061">
    <property type="entry name" value="RNA M5U METHYLTRANSFERASE"/>
    <property type="match status" value="1"/>
</dbReference>
<dbReference type="Pfam" id="PF01938">
    <property type="entry name" value="TRAM"/>
    <property type="match status" value="1"/>
</dbReference>
<dbReference type="CDD" id="cd02440">
    <property type="entry name" value="AdoMet_MTases"/>
    <property type="match status" value="1"/>
</dbReference>
<dbReference type="InterPro" id="IPR002792">
    <property type="entry name" value="TRAM_dom"/>
</dbReference>
<dbReference type="RefSeq" id="WP_044636117.1">
    <property type="nucleotide sequence ID" value="NZ_CP010341.1"/>
</dbReference>
<feature type="binding site" evidence="4">
    <location>
        <position position="231"/>
    </location>
    <ligand>
        <name>S-adenosyl-L-methionine</name>
        <dbReference type="ChEBI" id="CHEBI:59789"/>
    </ligand>
</feature>
<dbReference type="PROSITE" id="PS01231">
    <property type="entry name" value="TRMA_2"/>
    <property type="match status" value="1"/>
</dbReference>
<dbReference type="EC" id="2.1.1.35" evidence="6"/>
<dbReference type="GO" id="GO:0070041">
    <property type="term" value="F:rRNA (uridine-C5-)-methyltransferase activity"/>
    <property type="evidence" value="ECO:0007669"/>
    <property type="project" value="TreeGrafter"/>
</dbReference>
<keyword evidence="2 4" id="KW-0808">Transferase</keyword>
<dbReference type="InterPro" id="IPR029063">
    <property type="entry name" value="SAM-dependent_MTases_sf"/>
</dbReference>
<feature type="binding site" evidence="4">
    <location>
        <position position="321"/>
    </location>
    <ligand>
        <name>S-adenosyl-L-methionine</name>
        <dbReference type="ChEBI" id="CHEBI:59789"/>
    </ligand>
</feature>
<dbReference type="AlphaFoldDB" id="A0A068VRZ5"/>
<dbReference type="Gene3D" id="3.40.50.150">
    <property type="entry name" value="Vaccinia Virus protein VP39"/>
    <property type="match status" value="2"/>
</dbReference>
<dbReference type="PATRIC" id="fig|66712.6.peg.953"/>
<dbReference type="GO" id="GO:0070475">
    <property type="term" value="P:rRNA base methylation"/>
    <property type="evidence" value="ECO:0007669"/>
    <property type="project" value="TreeGrafter"/>
</dbReference>
<feature type="active site" description="Nucleophile" evidence="4">
    <location>
        <position position="348"/>
    </location>
</feature>
<dbReference type="InterPro" id="IPR010280">
    <property type="entry name" value="U5_MeTrfase_fam"/>
</dbReference>
<sequence length="392" mass="42188">MTTVATAVGEIIGPLSVGPIAHGGHCIARHEGRVIFVRHTIPGETVMVRITDDSHERYWRGDAVEVLDAAPGRVEPPCPIAGLCGGCDFQHIAPAVQRELKTTVVRELLHQFAHLDSDVTVERVGTDDSGQDWRTRMRYGVHDGKVGLHVHRSADLVGLAPQGCLIAEKAGRDPKILDSLAGQVHGDELIVATAASGVCVIDSGRTLMGEAVVTEQVGTHSFRARADGFWQPHRLAPGLLTSQMLLALDPRPGEHALDLYCGVGVFAAALDDAGCRVRGIEMDGPAIRLARTNVPRAQFVAGRVDRVLSRGRHRADLVVLDPPRAGAGKRAVDQIAGLRPRRIAYVACDPAALARDLASFARHDYSVTNIKGFDLFPMTHHVECVATLEPTR</sequence>
<dbReference type="Gene3D" id="2.40.50.140">
    <property type="entry name" value="Nucleic acid-binding proteins"/>
    <property type="match status" value="1"/>
</dbReference>
<evidence type="ECO:0000256" key="3">
    <source>
        <dbReference type="ARBA" id="ARBA00022691"/>
    </source>
</evidence>
<dbReference type="Pfam" id="PF05958">
    <property type="entry name" value="tRNA_U5-meth_tr"/>
    <property type="match status" value="1"/>
</dbReference>
<dbReference type="GeneID" id="61222071"/>
<comment type="similarity">
    <text evidence="4">Belongs to the class I-like SAM-binding methyltransferase superfamily. RNA M5U methyltransferase family.</text>
</comment>
<reference evidence="6" key="1">
    <citation type="submission" date="2014-08" db="EMBL/GenBank/DDBJ databases">
        <authorList>
            <person name="Falentin Helene"/>
        </authorList>
    </citation>
    <scope>NUCLEOTIDE SEQUENCE</scope>
</reference>
<dbReference type="EMBL" id="LM676387">
    <property type="protein sequence ID" value="CEP25858.1"/>
    <property type="molecule type" value="Genomic_DNA"/>
</dbReference>
<feature type="binding site" evidence="4">
    <location>
        <position position="260"/>
    </location>
    <ligand>
        <name>S-adenosyl-L-methionine</name>
        <dbReference type="ChEBI" id="CHEBI:59789"/>
    </ligand>
</feature>
<dbReference type="SUPFAM" id="SSF53335">
    <property type="entry name" value="S-adenosyl-L-methionine-dependent methyltransferases"/>
    <property type="match status" value="1"/>
</dbReference>
<dbReference type="KEGG" id="pfre:RM25_0925"/>
<dbReference type="PROSITE" id="PS50926">
    <property type="entry name" value="TRAM"/>
    <property type="match status" value="1"/>
</dbReference>
<organism evidence="6">
    <name type="scientific">Propionibacterium freudenreichii subsp. freudenreichii</name>
    <dbReference type="NCBI Taxonomy" id="66712"/>
    <lineage>
        <taxon>Bacteria</taxon>
        <taxon>Bacillati</taxon>
        <taxon>Actinomycetota</taxon>
        <taxon>Actinomycetes</taxon>
        <taxon>Propionibacteriales</taxon>
        <taxon>Propionibacteriaceae</taxon>
        <taxon>Propionibacterium</taxon>
    </lineage>
</organism>
<evidence type="ECO:0000256" key="2">
    <source>
        <dbReference type="ARBA" id="ARBA00022679"/>
    </source>
</evidence>
<accession>A0A068VRZ5</accession>
<dbReference type="GO" id="GO:0030697">
    <property type="term" value="F:tRNA (uracil(54)-C5)-methyltransferase activity, S-adenosyl methionine-dependent"/>
    <property type="evidence" value="ECO:0007669"/>
    <property type="project" value="UniProtKB-EC"/>
</dbReference>
<dbReference type="PROSITE" id="PS51687">
    <property type="entry name" value="SAM_MT_RNA_M5U"/>
    <property type="match status" value="1"/>
</dbReference>
<dbReference type="SUPFAM" id="SSF50249">
    <property type="entry name" value="Nucleic acid-binding proteins"/>
    <property type="match status" value="1"/>
</dbReference>
<gene>
    <name evidence="6" type="ORF">PFCIRM138_02740</name>
</gene>
<dbReference type="InterPro" id="IPR030391">
    <property type="entry name" value="MeTrfase_TrmA_CS"/>
</dbReference>
<evidence type="ECO:0000256" key="1">
    <source>
        <dbReference type="ARBA" id="ARBA00022603"/>
    </source>
</evidence>
<dbReference type="PANTHER" id="PTHR11061:SF30">
    <property type="entry name" value="TRNA (URACIL(54)-C(5))-METHYLTRANSFERASE"/>
    <property type="match status" value="1"/>
</dbReference>
<name>A0A068VRZ5_PROFF</name>
<proteinExistence type="inferred from homology"/>
<protein>
    <submittedName>
        <fullName evidence="6">SAM-dependent methyltransferase related to tRNA (TRNA (Uracil-5-)-methyltransferase)</fullName>
        <ecNumber evidence="6">2.1.1.35</ecNumber>
    </submittedName>
</protein>
<dbReference type="InterPro" id="IPR012340">
    <property type="entry name" value="NA-bd_OB-fold"/>
</dbReference>
<evidence type="ECO:0000313" key="6">
    <source>
        <dbReference type="EMBL" id="CEP25858.1"/>
    </source>
</evidence>
<feature type="domain" description="TRAM" evidence="5">
    <location>
        <begin position="5"/>
        <end position="65"/>
    </location>
</feature>
<feature type="binding site" evidence="4">
    <location>
        <position position="281"/>
    </location>
    <ligand>
        <name>S-adenosyl-L-methionine</name>
        <dbReference type="ChEBI" id="CHEBI:59789"/>
    </ligand>
</feature>